<dbReference type="InterPro" id="IPR027417">
    <property type="entry name" value="P-loop_NTPase"/>
</dbReference>
<dbReference type="Gene3D" id="3.30.420.280">
    <property type="match status" value="1"/>
</dbReference>
<evidence type="ECO:0000313" key="1">
    <source>
        <dbReference type="EMBL" id="KAF1020478.1"/>
    </source>
</evidence>
<protein>
    <submittedName>
        <fullName evidence="1">Uncharacterized protein</fullName>
    </submittedName>
</protein>
<dbReference type="Proteomes" id="UP000490535">
    <property type="component" value="Unassembled WGS sequence"/>
</dbReference>
<reference evidence="2" key="1">
    <citation type="journal article" date="2020" name="MBio">
        <title>Horizontal gene transfer to a defensive symbiont with a reduced genome amongst a multipartite beetle microbiome.</title>
        <authorList>
            <person name="Waterworth S.C."/>
            <person name="Florez L.V."/>
            <person name="Rees E.R."/>
            <person name="Hertweck C."/>
            <person name="Kaltenpoth M."/>
            <person name="Kwan J.C."/>
        </authorList>
    </citation>
    <scope>NUCLEOTIDE SEQUENCE [LARGE SCALE GENOMIC DNA]</scope>
</reference>
<dbReference type="AlphaFoldDB" id="A0A833TVG3"/>
<name>A0A833TVG3_ACIBZ</name>
<organism evidence="1 2">
    <name type="scientific">Acinetobacter bereziniae</name>
    <name type="common">Acinetobacter genomosp. 10</name>
    <dbReference type="NCBI Taxonomy" id="106648"/>
    <lineage>
        <taxon>Bacteria</taxon>
        <taxon>Pseudomonadati</taxon>
        <taxon>Pseudomonadota</taxon>
        <taxon>Gammaproteobacteria</taxon>
        <taxon>Moraxellales</taxon>
        <taxon>Moraxellaceae</taxon>
        <taxon>Acinetobacter</taxon>
    </lineage>
</organism>
<dbReference type="RefSeq" id="WP_139420783.1">
    <property type="nucleotide sequence ID" value="NZ_SIRF01000012.1"/>
</dbReference>
<dbReference type="Gene3D" id="3.40.50.300">
    <property type="entry name" value="P-loop containing nucleotide triphosphate hydrolases"/>
    <property type="match status" value="1"/>
</dbReference>
<proteinExistence type="predicted"/>
<comment type="caution">
    <text evidence="1">The sequence shown here is derived from an EMBL/GenBank/DDBJ whole genome shotgun (WGS) entry which is preliminary data.</text>
</comment>
<sequence length="514" mass="59042">MTPDELEKNLSDPWWRLTSGFLYQILIKGDEDTEGLKAAFIPNEHQIDFMNNLWYRNIILKARQLGFTTMIAIYYLDCCLFGEGNIRAGMVAQDRDSAEKLFRDKVKFAYDNLPPEIKAKFPLARDSASELLFAHNNSSIKVGTSMRSGTLQYLHVSEYGKICAQYPKKAKEVKTGSIPAVSPNGIVIIESTAEGDHGDFFEMTEIARNKKDSGKELSKKDYKFNFYPWHGAKEYQLDHQNIHITDKEHEYFDGIEQECNVKITLDQRAWYVATRDSDFSGSSELMWQEYPSTPDEAFKKSKEGCWYTEQFLKVRKEGRICTLPIRTDVPVNTFWDIGNSDGTAIWFHQRVGMQDLFIDFVEGWGEPYEYFVKIMQSKGYLWGKHYLPHDGAHARQGESKNLSPQQMLKNLGLTNVEIVPRVSELLHGINQTRNALMNDVWFDVDRCKNGLTHIENYTRKFNAHAQTYTSEPVKTDGHSEASDAFRQFAQIRDQIGRVAKKSPPPPLATRTTLS</sequence>
<gene>
    <name evidence="1" type="ORF">GAK29_03615</name>
</gene>
<accession>A0A833TVG3</accession>
<evidence type="ECO:0000313" key="2">
    <source>
        <dbReference type="Proteomes" id="UP000490535"/>
    </source>
</evidence>
<dbReference type="EMBL" id="WNDP01000121">
    <property type="protein sequence ID" value="KAF1020478.1"/>
    <property type="molecule type" value="Genomic_DNA"/>
</dbReference>